<feature type="transmembrane region" description="Helical" evidence="3">
    <location>
        <begin position="205"/>
        <end position="226"/>
    </location>
</feature>
<name>A0A1M6QSB9_9BACT</name>
<organism evidence="5 6">
    <name type="scientific">Desulfatibacillum alkenivorans DSM 16219</name>
    <dbReference type="NCBI Taxonomy" id="1121393"/>
    <lineage>
        <taxon>Bacteria</taxon>
        <taxon>Pseudomonadati</taxon>
        <taxon>Thermodesulfobacteriota</taxon>
        <taxon>Desulfobacteria</taxon>
        <taxon>Desulfobacterales</taxon>
        <taxon>Desulfatibacillaceae</taxon>
        <taxon>Desulfatibacillum</taxon>
    </lineage>
</organism>
<feature type="transmembrane region" description="Helical" evidence="3">
    <location>
        <begin position="412"/>
        <end position="434"/>
    </location>
</feature>
<comment type="subcellular location">
    <subcellularLocation>
        <location evidence="1">Endomembrane system</location>
        <topology evidence="1">Multi-pass membrane protein</topology>
    </subcellularLocation>
    <subcellularLocation>
        <location evidence="2">Membrane</location>
        <topology evidence="2">Multi-pass membrane protein</topology>
    </subcellularLocation>
</comment>
<feature type="transmembrane region" description="Helical" evidence="3">
    <location>
        <begin position="112"/>
        <end position="141"/>
    </location>
</feature>
<proteinExistence type="predicted"/>
<feature type="transmembrane region" description="Helical" evidence="3">
    <location>
        <begin position="455"/>
        <end position="473"/>
    </location>
</feature>
<dbReference type="STRING" id="1121393.SAMN02745216_03126"/>
<keyword evidence="6" id="KW-1185">Reference proteome</keyword>
<feature type="transmembrane region" description="Helical" evidence="3">
    <location>
        <begin position="41"/>
        <end position="65"/>
    </location>
</feature>
<keyword evidence="3" id="KW-1133">Transmembrane helix</keyword>
<keyword evidence="3" id="KW-0472">Membrane</keyword>
<feature type="transmembrane region" description="Helical" evidence="3">
    <location>
        <begin position="372"/>
        <end position="392"/>
    </location>
</feature>
<feature type="transmembrane region" description="Helical" evidence="3">
    <location>
        <begin position="77"/>
        <end position="100"/>
    </location>
</feature>
<keyword evidence="2 3" id="KW-0812">Transmembrane</keyword>
<evidence type="ECO:0000256" key="1">
    <source>
        <dbReference type="ARBA" id="ARBA00004127"/>
    </source>
</evidence>
<gene>
    <name evidence="5" type="ORF">SAMN02745216_03126</name>
</gene>
<dbReference type="PANTHER" id="PTHR43373:SF1">
    <property type="entry name" value="NA(+)_H(+) ANTIPORTER SUBUNIT A"/>
    <property type="match status" value="1"/>
</dbReference>
<dbReference type="EMBL" id="FQZU01000020">
    <property type="protein sequence ID" value="SHK23003.1"/>
    <property type="molecule type" value="Genomic_DNA"/>
</dbReference>
<dbReference type="GO" id="GO:0016020">
    <property type="term" value="C:membrane"/>
    <property type="evidence" value="ECO:0007669"/>
    <property type="project" value="UniProtKB-SubCell"/>
</dbReference>
<evidence type="ECO:0000313" key="5">
    <source>
        <dbReference type="EMBL" id="SHK23003.1"/>
    </source>
</evidence>
<feature type="transmembrane region" description="Helical" evidence="3">
    <location>
        <begin position="276"/>
        <end position="298"/>
    </location>
</feature>
<dbReference type="Pfam" id="PF00361">
    <property type="entry name" value="Proton_antipo_M"/>
    <property type="match status" value="1"/>
</dbReference>
<reference evidence="6" key="1">
    <citation type="submission" date="2016-11" db="EMBL/GenBank/DDBJ databases">
        <authorList>
            <person name="Varghese N."/>
            <person name="Submissions S."/>
        </authorList>
    </citation>
    <scope>NUCLEOTIDE SEQUENCE [LARGE SCALE GENOMIC DNA]</scope>
    <source>
        <strain evidence="6">DSM 16219</strain>
    </source>
</reference>
<dbReference type="OrthoDB" id="9781596at2"/>
<feature type="transmembrane region" description="Helical" evidence="3">
    <location>
        <begin position="337"/>
        <end position="360"/>
    </location>
</feature>
<evidence type="ECO:0000259" key="4">
    <source>
        <dbReference type="Pfam" id="PF00361"/>
    </source>
</evidence>
<feature type="transmembrane region" description="Helical" evidence="3">
    <location>
        <begin position="307"/>
        <end position="325"/>
    </location>
</feature>
<dbReference type="PRINTS" id="PR01434">
    <property type="entry name" value="NADHDHGNASE5"/>
</dbReference>
<dbReference type="PANTHER" id="PTHR43373">
    <property type="entry name" value="NA(+)/H(+) ANTIPORTER SUBUNIT"/>
    <property type="match status" value="1"/>
</dbReference>
<evidence type="ECO:0000313" key="6">
    <source>
        <dbReference type="Proteomes" id="UP000183994"/>
    </source>
</evidence>
<dbReference type="RefSeq" id="WP_073477199.1">
    <property type="nucleotide sequence ID" value="NZ_FQZU01000020.1"/>
</dbReference>
<protein>
    <submittedName>
        <fullName evidence="5">Multisubunit sodium/proton antiporter, MrpD subunit</fullName>
    </submittedName>
</protein>
<feature type="transmembrane region" description="Helical" evidence="3">
    <location>
        <begin position="167"/>
        <end position="185"/>
    </location>
</feature>
<sequence>MHEIVSIRPLLAVIASLAVTPILLSARSPNVREGWTFAAGAVKLGIVLSMLPAVLGGNVFCFALTEVIPGIRLAFRVDAMGMLFALVASTLWIVTSAYSIGYMRGLDEHSQTRYFCFFAIALSATIGAAFAANLVTLYMFYEILSFATYPLVTHHQDEEAKISGRKYLFFIVGGSVVLVLPAMIICHMKAGTLDFAPQGFLAGHVTQGLATALLLLFVFGLAKAALMPMHSWLPAAMVAPTPVSALLHAVAVVKVGAFSVARVLTGVFGVDLLAQYGLGTLLAVLASITILVASFIALSQDGLKRRLAFSTIGQLSYILLGVALLTPKGITGGLVHIAMHAFGKITLFFCAGAIFVAAGIKNISEMKGLGRRMPITMGAFFIGSLSVIGLPPGGGFISKWFLALGALESHELAFLCVLLFSSFLNAAYFLPIAYNAFFANPPDDAKDAGIQEAPPWCVAPLAFTAMASVWLFFNPWPFLDLARLAAAQVTGG</sequence>
<feature type="domain" description="NADH:quinone oxidoreductase/Mrp antiporter transmembrane" evidence="4">
    <location>
        <begin position="131"/>
        <end position="424"/>
    </location>
</feature>
<dbReference type="GO" id="GO:0012505">
    <property type="term" value="C:endomembrane system"/>
    <property type="evidence" value="ECO:0007669"/>
    <property type="project" value="UniProtKB-SubCell"/>
</dbReference>
<dbReference type="InterPro" id="IPR001750">
    <property type="entry name" value="ND/Mrp_TM"/>
</dbReference>
<dbReference type="Proteomes" id="UP000183994">
    <property type="component" value="Unassembled WGS sequence"/>
</dbReference>
<evidence type="ECO:0000256" key="2">
    <source>
        <dbReference type="RuleBase" id="RU000320"/>
    </source>
</evidence>
<evidence type="ECO:0000256" key="3">
    <source>
        <dbReference type="SAM" id="Phobius"/>
    </source>
</evidence>
<dbReference type="AlphaFoldDB" id="A0A1M6QSB9"/>
<dbReference type="InterPro" id="IPR050616">
    <property type="entry name" value="CPA3_Na-H_Antiporter_A"/>
</dbReference>
<accession>A0A1M6QSB9</accession>